<dbReference type="InterPro" id="IPR006458">
    <property type="entry name" value="Ovate_C"/>
</dbReference>
<comment type="subcellular location">
    <subcellularLocation>
        <location evidence="1">Nucleus</location>
    </subcellularLocation>
</comment>
<evidence type="ECO:0000256" key="3">
    <source>
        <dbReference type="ARBA" id="ARBA00023015"/>
    </source>
</evidence>
<keyword evidence="3" id="KW-0805">Transcription regulation</keyword>
<sequence>MPKNSQSSISCSPLACFRNPPGTITYHVQENECGQSNEKTTKLDECNQGVRILGDSVMVMAYSTDPYVRFRQAMTEILKYRLEKRMVVDWEYLEELLTCYMELNERK</sequence>
<evidence type="ECO:0000256" key="2">
    <source>
        <dbReference type="ARBA" id="ARBA00022491"/>
    </source>
</evidence>
<proteinExistence type="predicted"/>
<feature type="domain" description="OVATE" evidence="6">
    <location>
        <begin position="59"/>
        <end position="107"/>
    </location>
</feature>
<keyword evidence="2" id="KW-0678">Repressor</keyword>
<keyword evidence="8" id="KW-1185">Reference proteome</keyword>
<dbReference type="PROSITE" id="PS51754">
    <property type="entry name" value="OVATE"/>
    <property type="match status" value="1"/>
</dbReference>
<evidence type="ECO:0000313" key="8">
    <source>
        <dbReference type="Proteomes" id="UP001054252"/>
    </source>
</evidence>
<keyword evidence="5" id="KW-0539">Nucleus</keyword>
<dbReference type="Proteomes" id="UP001054252">
    <property type="component" value="Unassembled WGS sequence"/>
</dbReference>
<dbReference type="GO" id="GO:0045892">
    <property type="term" value="P:negative regulation of DNA-templated transcription"/>
    <property type="evidence" value="ECO:0007669"/>
    <property type="project" value="UniProtKB-ARBA"/>
</dbReference>
<keyword evidence="4" id="KW-0804">Transcription</keyword>
<dbReference type="Pfam" id="PF04844">
    <property type="entry name" value="Ovate"/>
    <property type="match status" value="1"/>
</dbReference>
<comment type="caution">
    <text evidence="7">The sequence shown here is derived from an EMBL/GenBank/DDBJ whole genome shotgun (WGS) entry which is preliminary data.</text>
</comment>
<protein>
    <recommendedName>
        <fullName evidence="6">OVATE domain-containing protein</fullName>
    </recommendedName>
</protein>
<gene>
    <name evidence="7" type="ORF">SLEP1_g1593</name>
</gene>
<name>A0AAV5HIV1_9ROSI</name>
<evidence type="ECO:0000256" key="4">
    <source>
        <dbReference type="ARBA" id="ARBA00023163"/>
    </source>
</evidence>
<accession>A0AAV5HIV1</accession>
<dbReference type="GO" id="GO:0005634">
    <property type="term" value="C:nucleus"/>
    <property type="evidence" value="ECO:0007669"/>
    <property type="project" value="UniProtKB-SubCell"/>
</dbReference>
<dbReference type="EMBL" id="BPVZ01000002">
    <property type="protein sequence ID" value="GKU87146.1"/>
    <property type="molecule type" value="Genomic_DNA"/>
</dbReference>
<evidence type="ECO:0000256" key="5">
    <source>
        <dbReference type="ARBA" id="ARBA00023242"/>
    </source>
</evidence>
<evidence type="ECO:0000259" key="6">
    <source>
        <dbReference type="PROSITE" id="PS51754"/>
    </source>
</evidence>
<reference evidence="7 8" key="1">
    <citation type="journal article" date="2021" name="Commun. Biol.">
        <title>The genome of Shorea leprosula (Dipterocarpaceae) highlights the ecological relevance of drought in aseasonal tropical rainforests.</title>
        <authorList>
            <person name="Ng K.K.S."/>
            <person name="Kobayashi M.J."/>
            <person name="Fawcett J.A."/>
            <person name="Hatakeyama M."/>
            <person name="Paape T."/>
            <person name="Ng C.H."/>
            <person name="Ang C.C."/>
            <person name="Tnah L.H."/>
            <person name="Lee C.T."/>
            <person name="Nishiyama T."/>
            <person name="Sese J."/>
            <person name="O'Brien M.J."/>
            <person name="Copetti D."/>
            <person name="Mohd Noor M.I."/>
            <person name="Ong R.C."/>
            <person name="Putra M."/>
            <person name="Sireger I.Z."/>
            <person name="Indrioko S."/>
            <person name="Kosugi Y."/>
            <person name="Izuno A."/>
            <person name="Isagi Y."/>
            <person name="Lee S.L."/>
            <person name="Shimizu K.K."/>
        </authorList>
    </citation>
    <scope>NUCLEOTIDE SEQUENCE [LARGE SCALE GENOMIC DNA]</scope>
    <source>
        <strain evidence="7">214</strain>
    </source>
</reference>
<evidence type="ECO:0000256" key="1">
    <source>
        <dbReference type="ARBA" id="ARBA00004123"/>
    </source>
</evidence>
<organism evidence="7 8">
    <name type="scientific">Rubroshorea leprosula</name>
    <dbReference type="NCBI Taxonomy" id="152421"/>
    <lineage>
        <taxon>Eukaryota</taxon>
        <taxon>Viridiplantae</taxon>
        <taxon>Streptophyta</taxon>
        <taxon>Embryophyta</taxon>
        <taxon>Tracheophyta</taxon>
        <taxon>Spermatophyta</taxon>
        <taxon>Magnoliopsida</taxon>
        <taxon>eudicotyledons</taxon>
        <taxon>Gunneridae</taxon>
        <taxon>Pentapetalae</taxon>
        <taxon>rosids</taxon>
        <taxon>malvids</taxon>
        <taxon>Malvales</taxon>
        <taxon>Dipterocarpaceae</taxon>
        <taxon>Rubroshorea</taxon>
    </lineage>
</organism>
<dbReference type="AlphaFoldDB" id="A0AAV5HIV1"/>
<evidence type="ECO:0000313" key="7">
    <source>
        <dbReference type="EMBL" id="GKU87146.1"/>
    </source>
</evidence>